<evidence type="ECO:0000313" key="6">
    <source>
        <dbReference type="Proteomes" id="UP000555828"/>
    </source>
</evidence>
<comment type="caution">
    <text evidence="5">The sequence shown here is derived from an EMBL/GenBank/DDBJ whole genome shotgun (WGS) entry which is preliminary data.</text>
</comment>
<keyword evidence="1" id="KW-0813">Transport</keyword>
<sequence length="250" mass="28166">MEIIEFKNFGAYYGEKKVVNNVTFPVYKNKITAIIGPSGCGKSTLLRSINRINDEIPGFKVEGLLLIDGKDVYTDVDDLTVLRKKVGMVFQRPVPFPMSIYENIAFGLKIHGVKDKSKINKIVEKTLKKAALWDEVKHELDKNAYSLSGGQQQRLCIARSLAIEPEVLLLDEPTSALDPIATQRIESLLERLSEKYTIVIVTHNIAQAIRISDYIAFMYKGELIEFGETSEVVRNPKNKLTEEYLNGKIG</sequence>
<dbReference type="GO" id="GO:0016020">
    <property type="term" value="C:membrane"/>
    <property type="evidence" value="ECO:0007669"/>
    <property type="project" value="InterPro"/>
</dbReference>
<evidence type="ECO:0000256" key="1">
    <source>
        <dbReference type="ARBA" id="ARBA00022448"/>
    </source>
</evidence>
<dbReference type="EMBL" id="JACHEX010000005">
    <property type="protein sequence ID" value="MBB6063174.1"/>
    <property type="molecule type" value="Genomic_DNA"/>
</dbReference>
<organism evidence="5 6">
    <name type="scientific">Thermosipho japonicus</name>
    <dbReference type="NCBI Taxonomy" id="90323"/>
    <lineage>
        <taxon>Bacteria</taxon>
        <taxon>Thermotogati</taxon>
        <taxon>Thermotogota</taxon>
        <taxon>Thermotogae</taxon>
        <taxon>Thermotogales</taxon>
        <taxon>Fervidobacteriaceae</taxon>
        <taxon>Thermosipho</taxon>
    </lineage>
</organism>
<dbReference type="GO" id="GO:0005524">
    <property type="term" value="F:ATP binding"/>
    <property type="evidence" value="ECO:0007669"/>
    <property type="project" value="UniProtKB-KW"/>
</dbReference>
<proteinExistence type="predicted"/>
<dbReference type="RefSeq" id="WP_184619776.1">
    <property type="nucleotide sequence ID" value="NZ_JACHEX010000005.1"/>
</dbReference>
<dbReference type="GO" id="GO:0016887">
    <property type="term" value="F:ATP hydrolysis activity"/>
    <property type="evidence" value="ECO:0007669"/>
    <property type="project" value="InterPro"/>
</dbReference>
<feature type="domain" description="ABC transporter" evidence="4">
    <location>
        <begin position="4"/>
        <end position="245"/>
    </location>
</feature>
<dbReference type="SMART" id="SM00382">
    <property type="entry name" value="AAA"/>
    <property type="match status" value="1"/>
</dbReference>
<dbReference type="InterPro" id="IPR017871">
    <property type="entry name" value="ABC_transporter-like_CS"/>
</dbReference>
<evidence type="ECO:0000256" key="2">
    <source>
        <dbReference type="ARBA" id="ARBA00022741"/>
    </source>
</evidence>
<evidence type="ECO:0000259" key="4">
    <source>
        <dbReference type="PROSITE" id="PS50893"/>
    </source>
</evidence>
<dbReference type="InterPro" id="IPR003439">
    <property type="entry name" value="ABC_transporter-like_ATP-bd"/>
</dbReference>
<dbReference type="InterPro" id="IPR003593">
    <property type="entry name" value="AAA+_ATPase"/>
</dbReference>
<keyword evidence="2" id="KW-0547">Nucleotide-binding</keyword>
<dbReference type="PROSITE" id="PS50893">
    <property type="entry name" value="ABC_TRANSPORTER_2"/>
    <property type="match status" value="1"/>
</dbReference>
<dbReference type="SUPFAM" id="SSF52540">
    <property type="entry name" value="P-loop containing nucleoside triphosphate hydrolases"/>
    <property type="match status" value="1"/>
</dbReference>
<gene>
    <name evidence="5" type="ORF">HNP65_001638</name>
</gene>
<dbReference type="Pfam" id="PF00005">
    <property type="entry name" value="ABC_tran"/>
    <property type="match status" value="1"/>
</dbReference>
<protein>
    <submittedName>
        <fullName evidence="5">Phosphate transport system ATP-binding protein</fullName>
    </submittedName>
</protein>
<dbReference type="NCBIfam" id="TIGR00972">
    <property type="entry name" value="3a0107s01c2"/>
    <property type="match status" value="1"/>
</dbReference>
<dbReference type="Proteomes" id="UP000555828">
    <property type="component" value="Unassembled WGS sequence"/>
</dbReference>
<dbReference type="CDD" id="cd03260">
    <property type="entry name" value="ABC_PstB_phosphate_transporter"/>
    <property type="match status" value="1"/>
</dbReference>
<dbReference type="PANTHER" id="PTHR43423">
    <property type="entry name" value="ABC TRANSPORTER I FAMILY MEMBER 17"/>
    <property type="match status" value="1"/>
</dbReference>
<dbReference type="InterPro" id="IPR027417">
    <property type="entry name" value="P-loop_NTPase"/>
</dbReference>
<dbReference type="PROSITE" id="PS00211">
    <property type="entry name" value="ABC_TRANSPORTER_1"/>
    <property type="match status" value="1"/>
</dbReference>
<keyword evidence="3 5" id="KW-0067">ATP-binding</keyword>
<name>A0A841GPM3_9BACT</name>
<dbReference type="InterPro" id="IPR005670">
    <property type="entry name" value="PstB-like"/>
</dbReference>
<keyword evidence="6" id="KW-1185">Reference proteome</keyword>
<dbReference type="GO" id="GO:0005315">
    <property type="term" value="F:phosphate transmembrane transporter activity"/>
    <property type="evidence" value="ECO:0007669"/>
    <property type="project" value="InterPro"/>
</dbReference>
<dbReference type="PANTHER" id="PTHR43423:SF1">
    <property type="entry name" value="ABC TRANSPORTER I FAMILY MEMBER 17"/>
    <property type="match status" value="1"/>
</dbReference>
<reference evidence="5 6" key="1">
    <citation type="submission" date="2020-08" db="EMBL/GenBank/DDBJ databases">
        <title>Genomic Encyclopedia of Type Strains, Phase IV (KMG-IV): sequencing the most valuable type-strain genomes for metagenomic binning, comparative biology and taxonomic classification.</title>
        <authorList>
            <person name="Goeker M."/>
        </authorList>
    </citation>
    <scope>NUCLEOTIDE SEQUENCE [LARGE SCALE GENOMIC DNA]</scope>
    <source>
        <strain evidence="5 6">DSM 13481</strain>
    </source>
</reference>
<accession>A0A841GPM3</accession>
<dbReference type="GO" id="GO:0035435">
    <property type="term" value="P:phosphate ion transmembrane transport"/>
    <property type="evidence" value="ECO:0007669"/>
    <property type="project" value="InterPro"/>
</dbReference>
<dbReference type="AlphaFoldDB" id="A0A841GPM3"/>
<dbReference type="Gene3D" id="3.40.50.300">
    <property type="entry name" value="P-loop containing nucleotide triphosphate hydrolases"/>
    <property type="match status" value="1"/>
</dbReference>
<evidence type="ECO:0000256" key="3">
    <source>
        <dbReference type="ARBA" id="ARBA00022840"/>
    </source>
</evidence>
<evidence type="ECO:0000313" key="5">
    <source>
        <dbReference type="EMBL" id="MBB6063174.1"/>
    </source>
</evidence>